<feature type="coiled-coil region" evidence="1">
    <location>
        <begin position="67"/>
        <end position="94"/>
    </location>
</feature>
<evidence type="ECO:0000313" key="3">
    <source>
        <dbReference type="EMBL" id="SCU98611.1"/>
    </source>
</evidence>
<feature type="region of interest" description="Disordered" evidence="2">
    <location>
        <begin position="372"/>
        <end position="430"/>
    </location>
</feature>
<sequence>MRMEDILTQRAEISGLLDTIVKTHRRYLFEVQDAGTLDKLRNDIHICLNDLCKLNAMLTSSDDGGSVKQEIDRLAKLGRKLEKLEREETSIRDALQDWKAGEEEEEYATTTEEPEGDTFTFTTGYRHFLNRYLDRVGVTNTSLANANELPDDPKPDKSKTTRNIAFLRSSQKQIQLTISEVEILLATLKKDQNFIEQELQSRNSEVDSVLVLLSNDLERVQSSQEKIMTKLGISGHSARGDSTFFSRFNKLHLQEPLQPLSDQLEYAKEFLFTRQEILNADLRNFKEDLNLAESARNTWDECLNKISALENLLKTMLSENPLVSPQRLSVEIAQVITNLQEAISSNNSPVLRECLGNEIEVLKRANQELFLRNSKNSSPGPVREASSNFSIAGTSPPKIGLNRENITFQGGLKEPLPTPSVGLDKMQKKE</sequence>
<keyword evidence="4" id="KW-1185">Reference proteome</keyword>
<evidence type="ECO:0000256" key="1">
    <source>
        <dbReference type="SAM" id="Coils"/>
    </source>
</evidence>
<dbReference type="Proteomes" id="UP000190274">
    <property type="component" value="Chromosome H"/>
</dbReference>
<gene>
    <name evidence="3" type="ORF">LADA_0H14246G</name>
</gene>
<accession>A0A1G4K4D0</accession>
<dbReference type="EMBL" id="LT598461">
    <property type="protein sequence ID" value="SCU98611.1"/>
    <property type="molecule type" value="Genomic_DNA"/>
</dbReference>
<organism evidence="3 4">
    <name type="scientific">Lachancea dasiensis</name>
    <dbReference type="NCBI Taxonomy" id="1072105"/>
    <lineage>
        <taxon>Eukaryota</taxon>
        <taxon>Fungi</taxon>
        <taxon>Dikarya</taxon>
        <taxon>Ascomycota</taxon>
        <taxon>Saccharomycotina</taxon>
        <taxon>Saccharomycetes</taxon>
        <taxon>Saccharomycetales</taxon>
        <taxon>Saccharomycetaceae</taxon>
        <taxon>Lachancea</taxon>
    </lineage>
</organism>
<protein>
    <submittedName>
        <fullName evidence="3">LADA_0H14246g1_1</fullName>
    </submittedName>
</protein>
<feature type="compositionally biased region" description="Polar residues" evidence="2">
    <location>
        <begin position="373"/>
        <end position="393"/>
    </location>
</feature>
<dbReference type="OrthoDB" id="4066450at2759"/>
<evidence type="ECO:0000313" key="4">
    <source>
        <dbReference type="Proteomes" id="UP000190274"/>
    </source>
</evidence>
<dbReference type="STRING" id="1266660.A0A1G4K4D0"/>
<evidence type="ECO:0000256" key="2">
    <source>
        <dbReference type="SAM" id="MobiDB-lite"/>
    </source>
</evidence>
<proteinExistence type="predicted"/>
<name>A0A1G4K4D0_9SACH</name>
<dbReference type="AlphaFoldDB" id="A0A1G4K4D0"/>
<reference evidence="3 4" key="1">
    <citation type="submission" date="2016-03" db="EMBL/GenBank/DDBJ databases">
        <authorList>
            <person name="Devillers H."/>
        </authorList>
    </citation>
    <scope>NUCLEOTIDE SEQUENCE [LARGE SCALE GENOMIC DNA]</scope>
    <source>
        <strain evidence="3">CBS 10888</strain>
    </source>
</reference>
<keyword evidence="1" id="KW-0175">Coiled coil</keyword>